<dbReference type="EMBL" id="KL363240">
    <property type="protein sequence ID" value="KFD51360.1"/>
    <property type="molecule type" value="Genomic_DNA"/>
</dbReference>
<accession>A0A085M2B4</accession>
<evidence type="ECO:0000313" key="3">
    <source>
        <dbReference type="Proteomes" id="UP000030764"/>
    </source>
</evidence>
<dbReference type="Proteomes" id="UP000030764">
    <property type="component" value="Unassembled WGS sequence"/>
</dbReference>
<dbReference type="EMBL" id="KL367711">
    <property type="protein sequence ID" value="KFD59951.1"/>
    <property type="molecule type" value="Genomic_DNA"/>
</dbReference>
<evidence type="ECO:0000313" key="2">
    <source>
        <dbReference type="EMBL" id="KFD59951.1"/>
    </source>
</evidence>
<name>A0A085M2B4_9BILA</name>
<reference evidence="1 3" key="1">
    <citation type="journal article" date="2014" name="Nat. Genet.">
        <title>Genome and transcriptome of the porcine whipworm Trichuris suis.</title>
        <authorList>
            <person name="Jex A.R."/>
            <person name="Nejsum P."/>
            <person name="Schwarz E.M."/>
            <person name="Hu L."/>
            <person name="Young N.D."/>
            <person name="Hall R.S."/>
            <person name="Korhonen P.K."/>
            <person name="Liao S."/>
            <person name="Thamsborg S."/>
            <person name="Xia J."/>
            <person name="Xu P."/>
            <person name="Wang S."/>
            <person name="Scheerlinck J.P."/>
            <person name="Hofmann A."/>
            <person name="Sternberg P.W."/>
            <person name="Wang J."/>
            <person name="Gasser R.B."/>
        </authorList>
    </citation>
    <scope>NUCLEOTIDE SEQUENCE [LARGE SCALE GENOMIC DNA]</scope>
    <source>
        <strain evidence="2">DCEP-RM93F</strain>
        <strain evidence="1">DCEP-RM93M</strain>
    </source>
</reference>
<sequence>MVLSFRPKYPRGSTNSFRCHQSLLEEFADVFKEDLSTYKGPKVTLPLDPKVPPIRLKARNVPLAIRPRIEAEIKRFL</sequence>
<evidence type="ECO:0000313" key="1">
    <source>
        <dbReference type="EMBL" id="KFD51360.1"/>
    </source>
</evidence>
<keyword evidence="3" id="KW-1185">Reference proteome</keyword>
<dbReference type="AlphaFoldDB" id="A0A085M2B4"/>
<proteinExistence type="predicted"/>
<protein>
    <submittedName>
        <fullName evidence="1">Uncharacterized protein</fullName>
    </submittedName>
</protein>
<organism evidence="1 3">
    <name type="scientific">Trichuris suis</name>
    <name type="common">pig whipworm</name>
    <dbReference type="NCBI Taxonomy" id="68888"/>
    <lineage>
        <taxon>Eukaryota</taxon>
        <taxon>Metazoa</taxon>
        <taxon>Ecdysozoa</taxon>
        <taxon>Nematoda</taxon>
        <taxon>Enoplea</taxon>
        <taxon>Dorylaimia</taxon>
        <taxon>Trichinellida</taxon>
        <taxon>Trichuridae</taxon>
        <taxon>Trichuris</taxon>
    </lineage>
</organism>
<dbReference type="Proteomes" id="UP000030758">
    <property type="component" value="Unassembled WGS sequence"/>
</dbReference>
<gene>
    <name evidence="1" type="ORF">M513_07765</name>
    <name evidence="2" type="ORF">M514_07765</name>
</gene>